<evidence type="ECO:0000256" key="5">
    <source>
        <dbReference type="ARBA" id="ARBA00023014"/>
    </source>
</evidence>
<reference evidence="7 8" key="1">
    <citation type="journal article" date="2016" name="Int. J. Syst. Evol. Microbiol.">
        <title>Caldimicrobium thiodismutans sp. nov., a sulfur-disproportionating bacterium isolated from a hot spring, and emended description of the genus Caldimicrobium.</title>
        <authorList>
            <person name="Kojima H."/>
            <person name="Umezawa K."/>
            <person name="Fukui M."/>
        </authorList>
    </citation>
    <scope>NUCLEOTIDE SEQUENCE [LARGE SCALE GENOMIC DNA]</scope>
    <source>
        <strain evidence="7 8">TF1</strain>
    </source>
</reference>
<dbReference type="PROSITE" id="PS51918">
    <property type="entry name" value="RADICAL_SAM"/>
    <property type="match status" value="1"/>
</dbReference>
<name>A0A0U5B070_9BACT</name>
<accession>A0A0U5B070</accession>
<dbReference type="InterPro" id="IPR013785">
    <property type="entry name" value="Aldolase_TIM"/>
</dbReference>
<evidence type="ECO:0000256" key="4">
    <source>
        <dbReference type="ARBA" id="ARBA00023004"/>
    </source>
</evidence>
<dbReference type="InterPro" id="IPR007197">
    <property type="entry name" value="rSAM"/>
</dbReference>
<proteinExistence type="predicted"/>
<dbReference type="NCBIfam" id="TIGR04085">
    <property type="entry name" value="rSAM_more_4Fe4S"/>
    <property type="match status" value="1"/>
</dbReference>
<feature type="domain" description="Radical SAM core" evidence="6">
    <location>
        <begin position="84"/>
        <end position="294"/>
    </location>
</feature>
<dbReference type="SFLD" id="SFLDG01067">
    <property type="entry name" value="SPASM/twitch_domain_containing"/>
    <property type="match status" value="1"/>
</dbReference>
<evidence type="ECO:0000256" key="3">
    <source>
        <dbReference type="ARBA" id="ARBA00022723"/>
    </source>
</evidence>
<organism evidence="7 8">
    <name type="scientific">Caldimicrobium thiodismutans</name>
    <dbReference type="NCBI Taxonomy" id="1653476"/>
    <lineage>
        <taxon>Bacteria</taxon>
        <taxon>Pseudomonadati</taxon>
        <taxon>Thermodesulfobacteriota</taxon>
        <taxon>Thermodesulfobacteria</taxon>
        <taxon>Thermodesulfobacteriales</taxon>
        <taxon>Thermodesulfobacteriaceae</taxon>
        <taxon>Caldimicrobium</taxon>
    </lineage>
</organism>
<dbReference type="InterPro" id="IPR006638">
    <property type="entry name" value="Elp3/MiaA/NifB-like_rSAM"/>
</dbReference>
<keyword evidence="5" id="KW-0411">Iron-sulfur</keyword>
<dbReference type="GO" id="GO:0003824">
    <property type="term" value="F:catalytic activity"/>
    <property type="evidence" value="ECO:0007669"/>
    <property type="project" value="InterPro"/>
</dbReference>
<dbReference type="InterPro" id="IPR023885">
    <property type="entry name" value="4Fe4S-binding_SPASM_dom"/>
</dbReference>
<dbReference type="Pfam" id="PF04055">
    <property type="entry name" value="Radical_SAM"/>
    <property type="match status" value="1"/>
</dbReference>
<evidence type="ECO:0000313" key="8">
    <source>
        <dbReference type="Proteomes" id="UP000068196"/>
    </source>
</evidence>
<reference evidence="8" key="2">
    <citation type="journal article" date="2016" name="Int. J. Syst. Evol. Microbiol.">
        <title>Caldimicrobium thiodismutans sp. nov., a sulfur-disproportionating bacterium isolated from a hot spring.</title>
        <authorList>
            <person name="Kojima H."/>
            <person name="Umezawa K."/>
            <person name="Fukui M."/>
        </authorList>
    </citation>
    <scope>NUCLEOTIDE SEQUENCE [LARGE SCALE GENOMIC DNA]</scope>
    <source>
        <strain evidence="8">TF1</strain>
    </source>
</reference>
<dbReference type="GO" id="GO:0046872">
    <property type="term" value="F:metal ion binding"/>
    <property type="evidence" value="ECO:0007669"/>
    <property type="project" value="UniProtKB-KW"/>
</dbReference>
<keyword evidence="3" id="KW-0479">Metal-binding</keyword>
<keyword evidence="8" id="KW-1185">Reference proteome</keyword>
<dbReference type="AlphaFoldDB" id="A0A0U5B070"/>
<dbReference type="InterPro" id="IPR050377">
    <property type="entry name" value="Radical_SAM_PqqE_MftC-like"/>
</dbReference>
<dbReference type="Proteomes" id="UP000068196">
    <property type="component" value="Chromosome"/>
</dbReference>
<dbReference type="SMART" id="SM00729">
    <property type="entry name" value="Elp3"/>
    <property type="match status" value="1"/>
</dbReference>
<dbReference type="Pfam" id="PF13186">
    <property type="entry name" value="SPASM"/>
    <property type="match status" value="1"/>
</dbReference>
<evidence type="ECO:0000256" key="1">
    <source>
        <dbReference type="ARBA" id="ARBA00001966"/>
    </source>
</evidence>
<dbReference type="PATRIC" id="fig|1653476.3.peg.1101"/>
<evidence type="ECO:0000256" key="2">
    <source>
        <dbReference type="ARBA" id="ARBA00022691"/>
    </source>
</evidence>
<keyword evidence="2" id="KW-0949">S-adenosyl-L-methionine</keyword>
<evidence type="ECO:0000313" key="7">
    <source>
        <dbReference type="EMBL" id="BAU23433.1"/>
    </source>
</evidence>
<comment type="cofactor">
    <cofactor evidence="1">
        <name>[4Fe-4S] cluster</name>
        <dbReference type="ChEBI" id="CHEBI:49883"/>
    </cofactor>
</comment>
<sequence length="411" mass="47185">MSFFQNATKIFIKADPWDLLVIKILIEELDPLELSKKENLTLSLILQAFHSGFEKGYLIREESKIVRKEPPFQRAFFPDDTFRVAEVFTLQWHLTNRCDLHCKHCYDRSSVSELSLEDNFRILEDFFRFCSDMKVHGQISFSGGNPFMYPHFFELYRSASEMGFSLAILGNPVSETLLERLCNIETPVYYQVSLEGLEKTNDEIRGKGHFQRTIKFLKILKDFEVPSGVMMTVHEKNLDELIPLAKYLEGRVEVFSFNRLSLFGEGKKLSPSEREKFFKVLEEYLELSFELPYLSLKDNFFNFFLYKKGLPFCGGCTGFGCGAAFNFLTLLPNGEVHACRKFPSPLGNILNKSLSEIYHSKEAELYRLGPEACNNCILYGVCRGCLAVISSFGLDLTKDKDPYCPGKLISP</sequence>
<dbReference type="SFLD" id="SFLDS00029">
    <property type="entry name" value="Radical_SAM"/>
    <property type="match status" value="1"/>
</dbReference>
<dbReference type="CDD" id="cd01335">
    <property type="entry name" value="Radical_SAM"/>
    <property type="match status" value="1"/>
</dbReference>
<keyword evidence="4" id="KW-0408">Iron</keyword>
<dbReference type="SUPFAM" id="SSF102114">
    <property type="entry name" value="Radical SAM enzymes"/>
    <property type="match status" value="1"/>
</dbReference>
<protein>
    <submittedName>
        <fullName evidence="7">Radical SAM protein</fullName>
    </submittedName>
</protein>
<dbReference type="InterPro" id="IPR058240">
    <property type="entry name" value="rSAM_sf"/>
</dbReference>
<dbReference type="PANTHER" id="PTHR11228">
    <property type="entry name" value="RADICAL SAM DOMAIN PROTEIN"/>
    <property type="match status" value="1"/>
</dbReference>
<dbReference type="NCBIfam" id="TIGR04082">
    <property type="entry name" value="rSAM_for_selen"/>
    <property type="match status" value="1"/>
</dbReference>
<dbReference type="STRING" id="1653476.THC_1051"/>
<evidence type="ECO:0000259" key="6">
    <source>
        <dbReference type="PROSITE" id="PS51918"/>
    </source>
</evidence>
<dbReference type="GO" id="GO:0051536">
    <property type="term" value="F:iron-sulfur cluster binding"/>
    <property type="evidence" value="ECO:0007669"/>
    <property type="project" value="UniProtKB-KW"/>
</dbReference>
<gene>
    <name evidence="7" type="ORF">THC_1051</name>
</gene>
<dbReference type="EMBL" id="AP014945">
    <property type="protein sequence ID" value="BAU23433.1"/>
    <property type="molecule type" value="Genomic_DNA"/>
</dbReference>
<dbReference type="PANTHER" id="PTHR11228:SF7">
    <property type="entry name" value="PQQA PEPTIDE CYCLASE"/>
    <property type="match status" value="1"/>
</dbReference>
<dbReference type="InterPro" id="IPR023807">
    <property type="entry name" value="Peptide_mod_rSAM"/>
</dbReference>
<dbReference type="Gene3D" id="3.20.20.70">
    <property type="entry name" value="Aldolase class I"/>
    <property type="match status" value="1"/>
</dbReference>
<dbReference type="KEGG" id="cthi:THC_1051"/>